<proteinExistence type="predicted"/>
<feature type="compositionally biased region" description="Basic and acidic residues" evidence="1">
    <location>
        <begin position="21"/>
        <end position="32"/>
    </location>
</feature>
<organism evidence="2 3">
    <name type="scientific">Morus notabilis</name>
    <dbReference type="NCBI Taxonomy" id="981085"/>
    <lineage>
        <taxon>Eukaryota</taxon>
        <taxon>Viridiplantae</taxon>
        <taxon>Streptophyta</taxon>
        <taxon>Embryophyta</taxon>
        <taxon>Tracheophyta</taxon>
        <taxon>Spermatophyta</taxon>
        <taxon>Magnoliopsida</taxon>
        <taxon>eudicotyledons</taxon>
        <taxon>Gunneridae</taxon>
        <taxon>Pentapetalae</taxon>
        <taxon>rosids</taxon>
        <taxon>fabids</taxon>
        <taxon>Rosales</taxon>
        <taxon>Moraceae</taxon>
        <taxon>Moreae</taxon>
        <taxon>Morus</taxon>
    </lineage>
</organism>
<dbReference type="AlphaFoldDB" id="W9SRU3"/>
<protein>
    <submittedName>
        <fullName evidence="2">Uncharacterized protein</fullName>
    </submittedName>
</protein>
<gene>
    <name evidence="2" type="ORF">L484_005249</name>
</gene>
<evidence type="ECO:0000256" key="1">
    <source>
        <dbReference type="SAM" id="MobiDB-lite"/>
    </source>
</evidence>
<feature type="compositionally biased region" description="Polar residues" evidence="1">
    <location>
        <begin position="36"/>
        <end position="47"/>
    </location>
</feature>
<evidence type="ECO:0000313" key="3">
    <source>
        <dbReference type="Proteomes" id="UP000030645"/>
    </source>
</evidence>
<evidence type="ECO:0000313" key="2">
    <source>
        <dbReference type="EMBL" id="EXC23299.1"/>
    </source>
</evidence>
<reference evidence="3" key="1">
    <citation type="submission" date="2013-01" db="EMBL/GenBank/DDBJ databases">
        <title>Draft Genome Sequence of a Mulberry Tree, Morus notabilis C.K. Schneid.</title>
        <authorList>
            <person name="He N."/>
            <person name="Zhao S."/>
        </authorList>
    </citation>
    <scope>NUCLEOTIDE SEQUENCE</scope>
</reference>
<keyword evidence="3" id="KW-1185">Reference proteome</keyword>
<sequence>MAQLEDPVKIMLEHLAKRAEQRAAAKRAEERAANVPHQQANMGNQFPQAKKPPGNVIDSNEAAKLFGGVVFIDFGRKKRPLWA</sequence>
<name>W9SRU3_9ROSA</name>
<feature type="region of interest" description="Disordered" evidence="1">
    <location>
        <begin position="21"/>
        <end position="55"/>
    </location>
</feature>
<dbReference type="EMBL" id="KE345992">
    <property type="protein sequence ID" value="EXC23299.1"/>
    <property type="molecule type" value="Genomic_DNA"/>
</dbReference>
<accession>W9SRU3</accession>
<dbReference type="Proteomes" id="UP000030645">
    <property type="component" value="Unassembled WGS sequence"/>
</dbReference>